<organism evidence="1 2">
    <name type="scientific">Nocardioides pocheonensis</name>
    <dbReference type="NCBI Taxonomy" id="661485"/>
    <lineage>
        <taxon>Bacteria</taxon>
        <taxon>Bacillati</taxon>
        <taxon>Actinomycetota</taxon>
        <taxon>Actinomycetes</taxon>
        <taxon>Propionibacteriales</taxon>
        <taxon>Nocardioidaceae</taxon>
        <taxon>Nocardioides</taxon>
    </lineage>
</organism>
<protein>
    <submittedName>
        <fullName evidence="1">Uncharacterized protein</fullName>
    </submittedName>
</protein>
<proteinExistence type="predicted"/>
<reference evidence="1 2" key="1">
    <citation type="submission" date="2018-11" db="EMBL/GenBank/DDBJ databases">
        <authorList>
            <person name="Li F."/>
        </authorList>
    </citation>
    <scope>NUCLEOTIDE SEQUENCE [LARGE SCALE GENOMIC DNA]</scope>
    <source>
        <strain evidence="1 2">Gsoil 818</strain>
    </source>
</reference>
<evidence type="ECO:0000313" key="2">
    <source>
        <dbReference type="Proteomes" id="UP000279994"/>
    </source>
</evidence>
<keyword evidence="2" id="KW-1185">Reference proteome</keyword>
<name>A0A3N0GGY5_9ACTN</name>
<sequence length="100" mass="10757">MNPLAALDRVVAVLSAPWRRLQSEDLVDDIADGLATSGRYVVRVDAVPAEHVLDFSWAARRAGRRLGVCVGVETMKADAADGSRSCVVVAPLRPWPECAD</sequence>
<dbReference type="EMBL" id="RJSF01000047">
    <property type="protein sequence ID" value="RNM11691.1"/>
    <property type="molecule type" value="Genomic_DNA"/>
</dbReference>
<accession>A0A3N0GGY5</accession>
<dbReference type="Proteomes" id="UP000279994">
    <property type="component" value="Unassembled WGS sequence"/>
</dbReference>
<evidence type="ECO:0000313" key="1">
    <source>
        <dbReference type="EMBL" id="RNM11691.1"/>
    </source>
</evidence>
<gene>
    <name evidence="1" type="ORF">EFL26_21255</name>
</gene>
<dbReference type="AlphaFoldDB" id="A0A3N0GGY5"/>
<comment type="caution">
    <text evidence="1">The sequence shown here is derived from an EMBL/GenBank/DDBJ whole genome shotgun (WGS) entry which is preliminary data.</text>
</comment>